<evidence type="ECO:0000259" key="5">
    <source>
        <dbReference type="Pfam" id="PF00496"/>
    </source>
</evidence>
<comment type="caution">
    <text evidence="6">The sequence shown here is derived from an EMBL/GenBank/DDBJ whole genome shotgun (WGS) entry which is preliminary data.</text>
</comment>
<organism evidence="6 7">
    <name type="scientific">Pycnococcus provasolii</name>
    <dbReference type="NCBI Taxonomy" id="41880"/>
    <lineage>
        <taxon>Eukaryota</taxon>
        <taxon>Viridiplantae</taxon>
        <taxon>Chlorophyta</taxon>
        <taxon>Pseudoscourfieldiophyceae</taxon>
        <taxon>Pseudoscourfieldiales</taxon>
        <taxon>Pycnococcaceae</taxon>
        <taxon>Pycnococcus</taxon>
    </lineage>
</organism>
<reference evidence="6" key="1">
    <citation type="submission" date="2020-10" db="EMBL/GenBank/DDBJ databases">
        <title>Unveiling of a novel bifunctional photoreceptor, Dualchrome1, isolated from a cosmopolitan green alga.</title>
        <authorList>
            <person name="Suzuki S."/>
            <person name="Kawachi M."/>
        </authorList>
    </citation>
    <scope>NUCLEOTIDE SEQUENCE</scope>
    <source>
        <strain evidence="6">NIES 2893</strain>
    </source>
</reference>
<sequence length="597" mass="65553">MPTPRLASLLLLLAGSLLPADADTLEEESAITGSGGGLGIPAFSPDDCRPLSVDFIVKEGDPHASAVVDEITRDLAAIGISVNTSEVDREMWGELMSQGAFNMFMSKTWGAPYDPHSYATSWRQATANAHHVALENLTAPLTRESLMSKIEAVQKELDQSKIAKGWEEILRDVHGEAFNVPLWGERAPYVFNRRLIGVLPGNQLWAYDLNDVRILSGSANVTVAPGSTNGLFQSVGPLNPHLYFPNELFVNNWIYEGLVRYGKDGAIEPALATEWEVTNNGDGQRAVFTLREGVKFHDGSSWNCSVAKLNFDHVLNPTVKERHLWYGLPEIISSWSCDAEGRFVIETSAPYYPLLQELGYLRPLVMTAASAFAEGGTKTDTHNSCTPQSEGGFGPEKWDHLHENVTCVGLKAPIGTGPFKFVSKEVDPADNTTDLSVLFARNEAYWGGAPAIEFLEVKYFNDTDAVEAALLSGDLDMALGIGPLTSSQVRNFETKHSGTFETIRSDVFQNTVIVLNTGMAPTDDINVRKAIIHAINKAPMVEEEFFGLNQVVSQLFPKSAPFSDINLFPQWDYDLEKAALLNCPGYLERRLAAIPWN</sequence>
<dbReference type="Proteomes" id="UP000660262">
    <property type="component" value="Unassembled WGS sequence"/>
</dbReference>
<evidence type="ECO:0000313" key="6">
    <source>
        <dbReference type="EMBL" id="GHP11095.1"/>
    </source>
</evidence>
<dbReference type="SUPFAM" id="SSF53850">
    <property type="entry name" value="Periplasmic binding protein-like II"/>
    <property type="match status" value="2"/>
</dbReference>
<feature type="chain" id="PRO_5032948531" description="Solute-binding protein family 5 domain-containing protein" evidence="4">
    <location>
        <begin position="23"/>
        <end position="597"/>
    </location>
</feature>
<evidence type="ECO:0000256" key="2">
    <source>
        <dbReference type="ARBA" id="ARBA00022448"/>
    </source>
</evidence>
<dbReference type="Gene3D" id="3.40.190.10">
    <property type="entry name" value="Periplasmic binding protein-like II"/>
    <property type="match status" value="1"/>
</dbReference>
<name>A0A830HWN6_9CHLO</name>
<comment type="similarity">
    <text evidence="1">Belongs to the bacterial solute-binding protein 5 family.</text>
</comment>
<dbReference type="Gene3D" id="3.10.105.10">
    <property type="entry name" value="Dipeptide-binding Protein, Domain 3"/>
    <property type="match status" value="2"/>
</dbReference>
<dbReference type="PANTHER" id="PTHR30290">
    <property type="entry name" value="PERIPLASMIC BINDING COMPONENT OF ABC TRANSPORTER"/>
    <property type="match status" value="1"/>
</dbReference>
<dbReference type="GO" id="GO:0015833">
    <property type="term" value="P:peptide transport"/>
    <property type="evidence" value="ECO:0007669"/>
    <property type="project" value="TreeGrafter"/>
</dbReference>
<proteinExistence type="inferred from homology"/>
<dbReference type="AlphaFoldDB" id="A0A830HWN6"/>
<dbReference type="InterPro" id="IPR000914">
    <property type="entry name" value="SBP_5_dom"/>
</dbReference>
<dbReference type="Pfam" id="PF00496">
    <property type="entry name" value="SBP_bac_5"/>
    <property type="match status" value="1"/>
</dbReference>
<keyword evidence="7" id="KW-1185">Reference proteome</keyword>
<keyword evidence="3 4" id="KW-0732">Signal</keyword>
<accession>A0A830HWN6</accession>
<keyword evidence="2" id="KW-0813">Transport</keyword>
<evidence type="ECO:0000256" key="1">
    <source>
        <dbReference type="ARBA" id="ARBA00005695"/>
    </source>
</evidence>
<dbReference type="PANTHER" id="PTHR30290:SF9">
    <property type="entry name" value="OLIGOPEPTIDE-BINDING PROTEIN APPA"/>
    <property type="match status" value="1"/>
</dbReference>
<evidence type="ECO:0000256" key="3">
    <source>
        <dbReference type="ARBA" id="ARBA00022729"/>
    </source>
</evidence>
<dbReference type="EMBL" id="BNJQ01000032">
    <property type="protein sequence ID" value="GHP11095.1"/>
    <property type="molecule type" value="Genomic_DNA"/>
</dbReference>
<feature type="domain" description="Solute-binding protein family 5" evidence="5">
    <location>
        <begin position="267"/>
        <end position="581"/>
    </location>
</feature>
<evidence type="ECO:0000313" key="7">
    <source>
        <dbReference type="Proteomes" id="UP000660262"/>
    </source>
</evidence>
<evidence type="ECO:0000256" key="4">
    <source>
        <dbReference type="SAM" id="SignalP"/>
    </source>
</evidence>
<feature type="signal peptide" evidence="4">
    <location>
        <begin position="1"/>
        <end position="22"/>
    </location>
</feature>
<gene>
    <name evidence="6" type="ORF">PPROV_000982500</name>
</gene>
<dbReference type="InterPro" id="IPR039424">
    <property type="entry name" value="SBP_5"/>
</dbReference>
<dbReference type="OrthoDB" id="37683at2759"/>
<dbReference type="GO" id="GO:1904680">
    <property type="term" value="F:peptide transmembrane transporter activity"/>
    <property type="evidence" value="ECO:0007669"/>
    <property type="project" value="TreeGrafter"/>
</dbReference>
<protein>
    <recommendedName>
        <fullName evidence="5">Solute-binding protein family 5 domain-containing protein</fullName>
    </recommendedName>
</protein>